<feature type="transmembrane region" description="Helical" evidence="7">
    <location>
        <begin position="427"/>
        <end position="449"/>
    </location>
</feature>
<feature type="transmembrane region" description="Helical" evidence="7">
    <location>
        <begin position="461"/>
        <end position="480"/>
    </location>
</feature>
<protein>
    <submittedName>
        <fullName evidence="8">Lipopolysaccharide biosynthesis protein</fullName>
    </submittedName>
</protein>
<comment type="caution">
    <text evidence="8">The sequence shown here is derived from an EMBL/GenBank/DDBJ whole genome shotgun (WGS) entry which is preliminary data.</text>
</comment>
<dbReference type="EMBL" id="BAABIW010000009">
    <property type="protein sequence ID" value="GAA5021850.1"/>
    <property type="molecule type" value="Genomic_DNA"/>
</dbReference>
<feature type="transmembrane region" description="Helical" evidence="7">
    <location>
        <begin position="340"/>
        <end position="364"/>
    </location>
</feature>
<evidence type="ECO:0000256" key="5">
    <source>
        <dbReference type="ARBA" id="ARBA00023136"/>
    </source>
</evidence>
<gene>
    <name evidence="8" type="ORF">GCM10023258_11600</name>
</gene>
<comment type="subcellular location">
    <subcellularLocation>
        <location evidence="1">Cell membrane</location>
        <topology evidence="1">Multi-pass membrane protein</topology>
    </subcellularLocation>
</comment>
<feature type="transmembrane region" description="Helical" evidence="7">
    <location>
        <begin position="169"/>
        <end position="191"/>
    </location>
</feature>
<dbReference type="InterPro" id="IPR050833">
    <property type="entry name" value="Poly_Biosynth_Transport"/>
</dbReference>
<evidence type="ECO:0000256" key="7">
    <source>
        <dbReference type="SAM" id="Phobius"/>
    </source>
</evidence>
<feature type="transmembrane region" description="Helical" evidence="7">
    <location>
        <begin position="62"/>
        <end position="85"/>
    </location>
</feature>
<dbReference type="Proteomes" id="UP001500427">
    <property type="component" value="Unassembled WGS sequence"/>
</dbReference>
<evidence type="ECO:0000256" key="3">
    <source>
        <dbReference type="ARBA" id="ARBA00022692"/>
    </source>
</evidence>
<evidence type="ECO:0000256" key="6">
    <source>
        <dbReference type="SAM" id="MobiDB-lite"/>
    </source>
</evidence>
<keyword evidence="4 7" id="KW-1133">Transmembrane helix</keyword>
<feature type="transmembrane region" description="Helical" evidence="7">
    <location>
        <begin position="486"/>
        <end position="507"/>
    </location>
</feature>
<feature type="transmembrane region" description="Helical" evidence="7">
    <location>
        <begin position="370"/>
        <end position="390"/>
    </location>
</feature>
<keyword evidence="9" id="KW-1185">Reference proteome</keyword>
<dbReference type="PANTHER" id="PTHR30250">
    <property type="entry name" value="PST FAMILY PREDICTED COLANIC ACID TRANSPORTER"/>
    <property type="match status" value="1"/>
</dbReference>
<feature type="compositionally biased region" description="Basic and acidic residues" evidence="6">
    <location>
        <begin position="236"/>
        <end position="245"/>
    </location>
</feature>
<dbReference type="PANTHER" id="PTHR30250:SF27">
    <property type="entry name" value="POLYSACCHARIDE BIOSYNTHESIS PROTEIN"/>
    <property type="match status" value="1"/>
</dbReference>
<name>A0ABP9J823_9MICO</name>
<evidence type="ECO:0000256" key="1">
    <source>
        <dbReference type="ARBA" id="ARBA00004651"/>
    </source>
</evidence>
<keyword evidence="3 7" id="KW-0812">Transmembrane</keyword>
<evidence type="ECO:0000313" key="9">
    <source>
        <dbReference type="Proteomes" id="UP001500427"/>
    </source>
</evidence>
<keyword evidence="2" id="KW-1003">Cell membrane</keyword>
<reference evidence="9" key="1">
    <citation type="journal article" date="2019" name="Int. J. Syst. Evol. Microbiol.">
        <title>The Global Catalogue of Microorganisms (GCM) 10K type strain sequencing project: providing services to taxonomists for standard genome sequencing and annotation.</title>
        <authorList>
            <consortium name="The Broad Institute Genomics Platform"/>
            <consortium name="The Broad Institute Genome Sequencing Center for Infectious Disease"/>
            <person name="Wu L."/>
            <person name="Ma J."/>
        </authorList>
    </citation>
    <scope>NUCLEOTIDE SEQUENCE [LARGE SCALE GENOMIC DNA]</scope>
    <source>
        <strain evidence="9">JCM 17687</strain>
    </source>
</reference>
<keyword evidence="5 7" id="KW-0472">Membrane</keyword>
<sequence>MSSPPKQLTGPGSNAVGAVARGGMANLGGAVVSAAAQFALTLIVTRSLERADAGVFFTTTSIFLVLVVIANFGANTGLVYFLARLRAGDDQWSAHRVLRAAFGPTSIFSVLLASAAFVLADPIARQVAPDQHATAQLYVQGLALFIPLASCESLAVAASRGAGSMRPTVLLTMVGRPVVQVVCVAVALLVGTSGLLTPGWALPYLPAALAALWWMNRHVNARLASRRGAGASQHDAPTRVEPTRAEPTRHGLLRSFWAFSSARAATSIMQIAMQRLDIVLVAVLASPADAALYTAATRFVVVGQMATNALMLATQPRLAVALTRGDLHQVRDLYQVSTSWLIALAWPLYLLLMVFGSSLLAVFGPGYSEGGVVLTVVALAMLLSTAFGMVDTVLTMSGRASLNMANTAVGLGVQVALDLALIPRLGIAGAAIGWAASILVRNVLGLTMVFRVVHVLPFSRAGVATMAVAVVTCGSLPLAVEQVAGGGWLTLTTVALVAGALHLLGLLRLRRALRLDELWASVRRGRATT</sequence>
<feature type="region of interest" description="Disordered" evidence="6">
    <location>
        <begin position="226"/>
        <end position="245"/>
    </location>
</feature>
<feature type="transmembrane region" description="Helical" evidence="7">
    <location>
        <begin position="197"/>
        <end position="216"/>
    </location>
</feature>
<accession>A0ABP9J823</accession>
<proteinExistence type="predicted"/>
<feature type="transmembrane region" description="Helical" evidence="7">
    <location>
        <begin position="97"/>
        <end position="117"/>
    </location>
</feature>
<organism evidence="8 9">
    <name type="scientific">Terrabacter aeriphilus</name>
    <dbReference type="NCBI Taxonomy" id="515662"/>
    <lineage>
        <taxon>Bacteria</taxon>
        <taxon>Bacillati</taxon>
        <taxon>Actinomycetota</taxon>
        <taxon>Actinomycetes</taxon>
        <taxon>Micrococcales</taxon>
        <taxon>Intrasporangiaceae</taxon>
        <taxon>Terrabacter</taxon>
    </lineage>
</organism>
<evidence type="ECO:0000256" key="4">
    <source>
        <dbReference type="ARBA" id="ARBA00022989"/>
    </source>
</evidence>
<dbReference type="RefSeq" id="WP_345506502.1">
    <property type="nucleotide sequence ID" value="NZ_BAABIW010000009.1"/>
</dbReference>
<feature type="transmembrane region" description="Helical" evidence="7">
    <location>
        <begin position="137"/>
        <end position="157"/>
    </location>
</feature>
<evidence type="ECO:0000256" key="2">
    <source>
        <dbReference type="ARBA" id="ARBA00022475"/>
    </source>
</evidence>
<evidence type="ECO:0000313" key="8">
    <source>
        <dbReference type="EMBL" id="GAA5021850.1"/>
    </source>
</evidence>